<feature type="transmembrane region" description="Helical" evidence="1">
    <location>
        <begin position="42"/>
        <end position="67"/>
    </location>
</feature>
<sequence>MNNNYTPKIFFGYSIFSYGISIIYIIIGIYNIKTYEKSYKYCVFLFIWLIVTGIVNIILMTLVYFLYKFKNKSEKTIYWSKFFIIFITIFQITWWYIAIAYLSTISSSVYNCKSSQKYKEIWIIVIIELVFIPIRTCFQYILTCGFMN</sequence>
<accession>A0A0F9E1L2</accession>
<evidence type="ECO:0000256" key="1">
    <source>
        <dbReference type="SAM" id="Phobius"/>
    </source>
</evidence>
<proteinExistence type="predicted"/>
<dbReference type="EMBL" id="LAZR01026718">
    <property type="protein sequence ID" value="KKL67874.1"/>
    <property type="molecule type" value="Genomic_DNA"/>
</dbReference>
<keyword evidence="1" id="KW-1133">Transmembrane helix</keyword>
<protein>
    <submittedName>
        <fullName evidence="2">Uncharacterized protein</fullName>
    </submittedName>
</protein>
<feature type="transmembrane region" description="Helical" evidence="1">
    <location>
        <begin position="121"/>
        <end position="142"/>
    </location>
</feature>
<feature type="transmembrane region" description="Helical" evidence="1">
    <location>
        <begin position="12"/>
        <end position="30"/>
    </location>
</feature>
<keyword evidence="1" id="KW-0472">Membrane</keyword>
<comment type="caution">
    <text evidence="2">The sequence shown here is derived from an EMBL/GenBank/DDBJ whole genome shotgun (WGS) entry which is preliminary data.</text>
</comment>
<feature type="transmembrane region" description="Helical" evidence="1">
    <location>
        <begin position="79"/>
        <end position="101"/>
    </location>
</feature>
<dbReference type="AlphaFoldDB" id="A0A0F9E1L2"/>
<gene>
    <name evidence="2" type="ORF">LCGC14_2130630</name>
</gene>
<reference evidence="2" key="1">
    <citation type="journal article" date="2015" name="Nature">
        <title>Complex archaea that bridge the gap between prokaryotes and eukaryotes.</title>
        <authorList>
            <person name="Spang A."/>
            <person name="Saw J.H."/>
            <person name="Jorgensen S.L."/>
            <person name="Zaremba-Niedzwiedzka K."/>
            <person name="Martijn J."/>
            <person name="Lind A.E."/>
            <person name="van Eijk R."/>
            <person name="Schleper C."/>
            <person name="Guy L."/>
            <person name="Ettema T.J."/>
        </authorList>
    </citation>
    <scope>NUCLEOTIDE SEQUENCE</scope>
</reference>
<evidence type="ECO:0000313" key="2">
    <source>
        <dbReference type="EMBL" id="KKL67874.1"/>
    </source>
</evidence>
<keyword evidence="1" id="KW-0812">Transmembrane</keyword>
<organism evidence="2">
    <name type="scientific">marine sediment metagenome</name>
    <dbReference type="NCBI Taxonomy" id="412755"/>
    <lineage>
        <taxon>unclassified sequences</taxon>
        <taxon>metagenomes</taxon>
        <taxon>ecological metagenomes</taxon>
    </lineage>
</organism>
<name>A0A0F9E1L2_9ZZZZ</name>